<proteinExistence type="predicted"/>
<dbReference type="EMBL" id="MT630671">
    <property type="protein sequence ID" value="QNO41786.1"/>
    <property type="molecule type" value="Genomic_DNA"/>
</dbReference>
<name>A0A7G9Y1A2_9EURY</name>
<reference evidence="1" key="1">
    <citation type="submission" date="2020-06" db="EMBL/GenBank/DDBJ databases">
        <title>Unique genomic features of the anaerobic methanotrophic archaea.</title>
        <authorList>
            <person name="Chadwick G.L."/>
            <person name="Skennerton C.T."/>
            <person name="Laso-Perez R."/>
            <person name="Leu A.O."/>
            <person name="Speth D.R."/>
            <person name="Yu H."/>
            <person name="Morgan-Lang C."/>
            <person name="Hatzenpichler R."/>
            <person name="Goudeau D."/>
            <person name="Malmstrom R."/>
            <person name="Brazelton W.J."/>
            <person name="Woyke T."/>
            <person name="Hallam S.J."/>
            <person name="Tyson G.W."/>
            <person name="Wegener G."/>
            <person name="Boetius A."/>
            <person name="Orphan V."/>
        </authorList>
    </citation>
    <scope>NUCLEOTIDE SEQUENCE</scope>
</reference>
<protein>
    <submittedName>
        <fullName evidence="1">Uncharacterized protein</fullName>
    </submittedName>
</protein>
<evidence type="ECO:0000313" key="1">
    <source>
        <dbReference type="EMBL" id="QNO41786.1"/>
    </source>
</evidence>
<accession>A0A7G9Y1A2</accession>
<organism evidence="1">
    <name type="scientific">Candidatus Methanogaster sp. ANME-2c ERB4</name>
    <dbReference type="NCBI Taxonomy" id="2759911"/>
    <lineage>
        <taxon>Archaea</taxon>
        <taxon>Methanobacteriati</taxon>
        <taxon>Methanobacteriota</taxon>
        <taxon>Stenosarchaea group</taxon>
        <taxon>Methanomicrobia</taxon>
        <taxon>Methanosarcinales</taxon>
        <taxon>ANME-2 cluster</taxon>
        <taxon>Candidatus Methanogasteraceae</taxon>
        <taxon>Candidatus Methanogaster</taxon>
    </lineage>
</organism>
<gene>
    <name evidence="1" type="ORF">EABBNKNM_00001</name>
</gene>
<dbReference type="AlphaFoldDB" id="A0A7G9Y1A2"/>
<sequence>MDRALPGAVPVVKHHLGLGVVYSDHRIRKRTVCCHRSQPYHAGCGLLAAADDARKQFRMIAVQERNRVCAVIERDLRTYLERLLEALVILLLVLPPDREHVRPVCCKRCSNVVLCAERI</sequence>